<dbReference type="PROSITE" id="PS50090">
    <property type="entry name" value="MYB_LIKE"/>
    <property type="match status" value="2"/>
</dbReference>
<dbReference type="Pfam" id="PF13921">
    <property type="entry name" value="Myb_DNA-bind_6"/>
    <property type="match status" value="1"/>
</dbReference>
<dbReference type="PANTHER" id="PTHR45614:SF76">
    <property type="entry name" value="TRANSCRIPTION FACTOR MYB124"/>
    <property type="match status" value="1"/>
</dbReference>
<dbReference type="InterPro" id="IPR001005">
    <property type="entry name" value="SANT/Myb"/>
</dbReference>
<feature type="region of interest" description="Disordered" evidence="2">
    <location>
        <begin position="117"/>
        <end position="151"/>
    </location>
</feature>
<feature type="compositionally biased region" description="Basic and acidic residues" evidence="2">
    <location>
        <begin position="125"/>
        <end position="134"/>
    </location>
</feature>
<dbReference type="SUPFAM" id="SSF46689">
    <property type="entry name" value="Homeodomain-like"/>
    <property type="match status" value="1"/>
</dbReference>
<dbReference type="InterPro" id="IPR017930">
    <property type="entry name" value="Myb_dom"/>
</dbReference>
<name>A0ABR2MRG5_9ASPA</name>
<dbReference type="InterPro" id="IPR050560">
    <property type="entry name" value="MYB_TF"/>
</dbReference>
<feature type="domain" description="Myb-like" evidence="3">
    <location>
        <begin position="21"/>
        <end position="65"/>
    </location>
</feature>
<dbReference type="CDD" id="cd00167">
    <property type="entry name" value="SANT"/>
    <property type="match status" value="2"/>
</dbReference>
<comment type="caution">
    <text evidence="5">The sequence shown here is derived from an EMBL/GenBank/DDBJ whole genome shotgun (WGS) entry which is preliminary data.</text>
</comment>
<gene>
    <name evidence="5" type="primary">MYB44</name>
    <name evidence="5" type="ORF">KSP40_PGU010849</name>
</gene>
<accession>A0ABR2MRG5</accession>
<evidence type="ECO:0000259" key="4">
    <source>
        <dbReference type="PROSITE" id="PS51294"/>
    </source>
</evidence>
<feature type="domain" description="HTH myb-type" evidence="4">
    <location>
        <begin position="14"/>
        <end position="69"/>
    </location>
</feature>
<reference evidence="5 6" key="1">
    <citation type="journal article" date="2022" name="Nat. Plants">
        <title>Genomes of leafy and leafless Platanthera orchids illuminate the evolution of mycoheterotrophy.</title>
        <authorList>
            <person name="Li M.H."/>
            <person name="Liu K.W."/>
            <person name="Li Z."/>
            <person name="Lu H.C."/>
            <person name="Ye Q.L."/>
            <person name="Zhang D."/>
            <person name="Wang J.Y."/>
            <person name="Li Y.F."/>
            <person name="Zhong Z.M."/>
            <person name="Liu X."/>
            <person name="Yu X."/>
            <person name="Liu D.K."/>
            <person name="Tu X.D."/>
            <person name="Liu B."/>
            <person name="Hao Y."/>
            <person name="Liao X.Y."/>
            <person name="Jiang Y.T."/>
            <person name="Sun W.H."/>
            <person name="Chen J."/>
            <person name="Chen Y.Q."/>
            <person name="Ai Y."/>
            <person name="Zhai J.W."/>
            <person name="Wu S.S."/>
            <person name="Zhou Z."/>
            <person name="Hsiao Y.Y."/>
            <person name="Wu W.L."/>
            <person name="Chen Y.Y."/>
            <person name="Lin Y.F."/>
            <person name="Hsu J.L."/>
            <person name="Li C.Y."/>
            <person name="Wang Z.W."/>
            <person name="Zhao X."/>
            <person name="Zhong W.Y."/>
            <person name="Ma X.K."/>
            <person name="Ma L."/>
            <person name="Huang J."/>
            <person name="Chen G.Z."/>
            <person name="Huang M.Z."/>
            <person name="Huang L."/>
            <person name="Peng D.H."/>
            <person name="Luo Y.B."/>
            <person name="Zou S.Q."/>
            <person name="Chen S.P."/>
            <person name="Lan S."/>
            <person name="Tsai W.C."/>
            <person name="Van de Peer Y."/>
            <person name="Liu Z.J."/>
        </authorList>
    </citation>
    <scope>NUCLEOTIDE SEQUENCE [LARGE SCALE GENOMIC DNA]</scope>
    <source>
        <strain evidence="5">Lor288</strain>
    </source>
</reference>
<keyword evidence="6" id="KW-1185">Reference proteome</keyword>
<feature type="region of interest" description="Disordered" evidence="2">
    <location>
        <begin position="366"/>
        <end position="387"/>
    </location>
</feature>
<keyword evidence="1" id="KW-0238">DNA-binding</keyword>
<dbReference type="Proteomes" id="UP001412067">
    <property type="component" value="Unassembled WGS sequence"/>
</dbReference>
<dbReference type="InterPro" id="IPR009057">
    <property type="entry name" value="Homeodomain-like_sf"/>
</dbReference>
<feature type="domain" description="HTH myb-type" evidence="4">
    <location>
        <begin position="70"/>
        <end position="120"/>
    </location>
</feature>
<sequence>MSSDYPAALAPQAKKDRHIVSWTREEDDLLRDQVAVNGSDNWTIIAARFKDKSGRQCRRRWLTHLSSDCKKGGWSQEEDMLLCEAQKIFGNRWTEIAKVVSGRTDNAVKNRFSTLCKKRSKQHTVSKENNDSHGGHPRNKKIMVEPSVNKEQIRRDDPKITSLLQQAELLSSFAVKAYSENKNHGFEDAWKELQNYLMIRTREGGNMRNISGMDFLLNNFGGLFKDLKCVDAEIQLSRRETDAVDLWISSEMTTGCTRDKQGSHAHKNQPDHCAIGCNEGPGHEQEESPAAVKFVFKGEVMSSSSSCSLEVPQNVESQLDLSKSEFESPVKTIPPFHSFTEEIPSPEFSSSEKKFLQIVLGASSPKAIPSRNKVPCKRDPQTDSKQSPLCKRVLLNSL</sequence>
<evidence type="ECO:0000313" key="5">
    <source>
        <dbReference type="EMBL" id="KAK8966294.1"/>
    </source>
</evidence>
<feature type="domain" description="Myb-like" evidence="3">
    <location>
        <begin position="66"/>
        <end position="116"/>
    </location>
</feature>
<proteinExistence type="predicted"/>
<dbReference type="EMBL" id="JBBWWR010000005">
    <property type="protein sequence ID" value="KAK8966294.1"/>
    <property type="molecule type" value="Genomic_DNA"/>
</dbReference>
<protein>
    <submittedName>
        <fullName evidence="5">Transcription factor MYB44</fullName>
    </submittedName>
</protein>
<dbReference type="PANTHER" id="PTHR45614">
    <property type="entry name" value="MYB PROTEIN-RELATED"/>
    <property type="match status" value="1"/>
</dbReference>
<organism evidence="5 6">
    <name type="scientific">Platanthera guangdongensis</name>
    <dbReference type="NCBI Taxonomy" id="2320717"/>
    <lineage>
        <taxon>Eukaryota</taxon>
        <taxon>Viridiplantae</taxon>
        <taxon>Streptophyta</taxon>
        <taxon>Embryophyta</taxon>
        <taxon>Tracheophyta</taxon>
        <taxon>Spermatophyta</taxon>
        <taxon>Magnoliopsida</taxon>
        <taxon>Liliopsida</taxon>
        <taxon>Asparagales</taxon>
        <taxon>Orchidaceae</taxon>
        <taxon>Orchidoideae</taxon>
        <taxon>Orchideae</taxon>
        <taxon>Orchidinae</taxon>
        <taxon>Platanthera</taxon>
    </lineage>
</organism>
<evidence type="ECO:0000313" key="6">
    <source>
        <dbReference type="Proteomes" id="UP001412067"/>
    </source>
</evidence>
<evidence type="ECO:0000256" key="2">
    <source>
        <dbReference type="SAM" id="MobiDB-lite"/>
    </source>
</evidence>
<dbReference type="SMART" id="SM00717">
    <property type="entry name" value="SANT"/>
    <property type="match status" value="2"/>
</dbReference>
<dbReference type="Gene3D" id="1.10.10.60">
    <property type="entry name" value="Homeodomain-like"/>
    <property type="match status" value="2"/>
</dbReference>
<evidence type="ECO:0000256" key="1">
    <source>
        <dbReference type="ARBA" id="ARBA00023125"/>
    </source>
</evidence>
<dbReference type="PROSITE" id="PS51294">
    <property type="entry name" value="HTH_MYB"/>
    <property type="match status" value="2"/>
</dbReference>
<evidence type="ECO:0000259" key="3">
    <source>
        <dbReference type="PROSITE" id="PS50090"/>
    </source>
</evidence>